<keyword evidence="2" id="KW-1185">Reference proteome</keyword>
<protein>
    <submittedName>
        <fullName evidence="1">DCC1-like thiol-disulfide oxidoreductase family protein</fullName>
    </submittedName>
</protein>
<dbReference type="PANTHER" id="PTHR33639">
    <property type="entry name" value="THIOL-DISULFIDE OXIDOREDUCTASE DCC"/>
    <property type="match status" value="1"/>
</dbReference>
<proteinExistence type="predicted"/>
<dbReference type="InterPro" id="IPR007263">
    <property type="entry name" value="DCC1-like"/>
</dbReference>
<dbReference type="EMBL" id="CP089983">
    <property type="protein sequence ID" value="WXB02746.1"/>
    <property type="molecule type" value="Genomic_DNA"/>
</dbReference>
<dbReference type="InterPro" id="IPR052927">
    <property type="entry name" value="DCC_oxidoreductase"/>
</dbReference>
<dbReference type="Pfam" id="PF04134">
    <property type="entry name" value="DCC1-like"/>
    <property type="match status" value="1"/>
</dbReference>
<dbReference type="RefSeq" id="WP_394832375.1">
    <property type="nucleotide sequence ID" value="NZ_CP089929.1"/>
</dbReference>
<sequence>MTESELPPRIVLFDGVCGLCDALIQWFVRVDRARALRYAPIQGETAARLRAMHPEIPSGVDTVIFVDEGTVHLRSRGILVSMRYLPPPWRWARFLRWIPLALSDAAYRLVARFRYRIFGKREACRVPGPEERALFLP</sequence>
<name>A0ABZ2KYU8_9BACT</name>
<evidence type="ECO:0000313" key="1">
    <source>
        <dbReference type="EMBL" id="WXB02746.1"/>
    </source>
</evidence>
<dbReference type="Proteomes" id="UP001374803">
    <property type="component" value="Chromosome"/>
</dbReference>
<organism evidence="1 2">
    <name type="scientific">Pendulispora rubella</name>
    <dbReference type="NCBI Taxonomy" id="2741070"/>
    <lineage>
        <taxon>Bacteria</taxon>
        <taxon>Pseudomonadati</taxon>
        <taxon>Myxococcota</taxon>
        <taxon>Myxococcia</taxon>
        <taxon>Myxococcales</taxon>
        <taxon>Sorangiineae</taxon>
        <taxon>Pendulisporaceae</taxon>
        <taxon>Pendulispora</taxon>
    </lineage>
</organism>
<reference evidence="1" key="1">
    <citation type="submission" date="2021-12" db="EMBL/GenBank/DDBJ databases">
        <title>Discovery of the Pendulisporaceae a myxobacterial family with distinct sporulation behavior and unique specialized metabolism.</title>
        <authorList>
            <person name="Garcia R."/>
            <person name="Popoff A."/>
            <person name="Bader C.D."/>
            <person name="Loehr J."/>
            <person name="Walesch S."/>
            <person name="Walt C."/>
            <person name="Boldt J."/>
            <person name="Bunk B."/>
            <person name="Haeckl F.J.F.P.J."/>
            <person name="Gunesch A.P."/>
            <person name="Birkelbach J."/>
            <person name="Nuebel U."/>
            <person name="Pietschmann T."/>
            <person name="Bach T."/>
            <person name="Mueller R."/>
        </authorList>
    </citation>
    <scope>NUCLEOTIDE SEQUENCE</scope>
    <source>
        <strain evidence="1">MSr11367</strain>
    </source>
</reference>
<dbReference type="PANTHER" id="PTHR33639:SF2">
    <property type="entry name" value="DUF393 DOMAIN-CONTAINING PROTEIN"/>
    <property type="match status" value="1"/>
</dbReference>
<evidence type="ECO:0000313" key="2">
    <source>
        <dbReference type="Proteomes" id="UP001374803"/>
    </source>
</evidence>
<gene>
    <name evidence="1" type="ORF">LVJ94_38270</name>
</gene>
<accession>A0ABZ2KYU8</accession>